<keyword evidence="4" id="KW-1185">Reference proteome</keyword>
<protein>
    <recommendedName>
        <fullName evidence="5">Phage portal protein</fullName>
    </recommendedName>
</protein>
<dbReference type="EMBL" id="JAPQFL010000001">
    <property type="protein sequence ID" value="MDD9326737.1"/>
    <property type="molecule type" value="Genomic_DNA"/>
</dbReference>
<dbReference type="Proteomes" id="UP001149607">
    <property type="component" value="Chromosome"/>
</dbReference>
<reference evidence="2" key="1">
    <citation type="submission" date="2022-10" db="EMBL/GenBank/DDBJ databases">
        <authorList>
            <person name="Boutroux M."/>
        </authorList>
    </citation>
    <scope>NUCLEOTIDE SEQUENCE</scope>
    <source>
        <strain evidence="2">51.81</strain>
    </source>
</reference>
<evidence type="ECO:0008006" key="5">
    <source>
        <dbReference type="Google" id="ProtNLM"/>
    </source>
</evidence>
<organism evidence="2">
    <name type="scientific">Neisseria leonii</name>
    <dbReference type="NCBI Taxonomy" id="2995413"/>
    <lineage>
        <taxon>Bacteria</taxon>
        <taxon>Pseudomonadati</taxon>
        <taxon>Pseudomonadota</taxon>
        <taxon>Betaproteobacteria</taxon>
        <taxon>Neisseriales</taxon>
        <taxon>Neisseriaceae</taxon>
        <taxon>Neisseria</taxon>
    </lineage>
</organism>
<evidence type="ECO:0000256" key="1">
    <source>
        <dbReference type="SAM" id="MobiDB-lite"/>
    </source>
</evidence>
<proteinExistence type="predicted"/>
<feature type="compositionally biased region" description="Polar residues" evidence="1">
    <location>
        <begin position="473"/>
        <end position="490"/>
    </location>
</feature>
<dbReference type="RefSeq" id="WP_274584084.1">
    <property type="nucleotide sequence ID" value="NZ_CP146598.1"/>
</dbReference>
<name>A0A9X4DZM0_9NEIS</name>
<feature type="region of interest" description="Disordered" evidence="1">
    <location>
        <begin position="473"/>
        <end position="505"/>
    </location>
</feature>
<dbReference type="EMBL" id="CP146598">
    <property type="protein sequence ID" value="WWY03159.1"/>
    <property type="molecule type" value="Genomic_DNA"/>
</dbReference>
<sequence length="505" mass="55337">MKLSDVLGGLKKGLLASAVSPFGASDSRKIKVPKAAQAKMAYASSNTSGAQTLNKVERRLINTDITTYRTGRDTATVIRNYAIASPDLSASIDVYIRTAVTGGYQAVAKNQDGTFNVEATTALQTLLTRFDILNNYEEGFSNTPSIRAVAESLAREFRLHGAAAVELVLDKTRMPVRLQPVAVSTILFEMDKQGQLSPYQEIDREKVSLDIPTFFYRAIDQDLLTPYANSPLEAALQPVLFMQEFLNDLRRVVKQALYPRIKVKLDSKAIMESIAPEFRNVPEEIEKHLQNRVRAIAEELNGLEPEDALVHLDDIDVEYLSRGNVSLNTELDVLQGIINGKLATSMKTLPSVLGQGSSTSNTASVEAMLFMKSAEGVQFALNDLFSQALTLAVRLMGYDIYVEFAFERIDLRPESELEAFRAMKQSRVLELLSYGVYSDEQAALALTGKLPEAGAPKLSGTFFKTQGTVAENPYSGTSQGTLNQNLNSDAPKNAKSKNGGRKGNL</sequence>
<feature type="compositionally biased region" description="Basic residues" evidence="1">
    <location>
        <begin position="494"/>
        <end position="505"/>
    </location>
</feature>
<gene>
    <name evidence="2" type="ORF">ORY91_000104</name>
    <name evidence="3" type="ORF">V9W64_10835</name>
</gene>
<evidence type="ECO:0000313" key="3">
    <source>
        <dbReference type="EMBL" id="WWY03159.1"/>
    </source>
</evidence>
<accession>A0A9X4DZM0</accession>
<reference evidence="3" key="2">
    <citation type="submission" date="2024-02" db="EMBL/GenBank/DDBJ databases">
        <title>Neisseria leonii sp. nov.</title>
        <authorList>
            <person name="Boutroux M."/>
            <person name="Favre-Rochex S."/>
            <person name="Gorgette O."/>
            <person name="Touak G."/>
            <person name="Muhle E."/>
            <person name="Chesneau O."/>
            <person name="Clermont D."/>
            <person name="Rahi P."/>
        </authorList>
    </citation>
    <scope>NUCLEOTIDE SEQUENCE</scope>
    <source>
        <strain evidence="3">51.81</strain>
    </source>
</reference>
<evidence type="ECO:0000313" key="4">
    <source>
        <dbReference type="Proteomes" id="UP001149607"/>
    </source>
</evidence>
<evidence type="ECO:0000313" key="2">
    <source>
        <dbReference type="EMBL" id="MDD9326737.1"/>
    </source>
</evidence>
<dbReference type="AlphaFoldDB" id="A0A9X4DZM0"/>